<name>A0A644X9F8_9ZZZZ</name>
<sequence>MGSLLTHRLPTNNKHIYSVLNQGTIPADTPQNRIAEIVETKLVSKESGKYLIIGQSIDENGHPKATQPFIEPNRCLGWPSITKTDKGKSRRTYLCLHSTLEIKTM</sequence>
<comment type="caution">
    <text evidence="1">The sequence shown here is derived from an EMBL/GenBank/DDBJ whole genome shotgun (WGS) entry which is preliminary data.</text>
</comment>
<accession>A0A644X9F8</accession>
<dbReference type="EMBL" id="VSSQ01002024">
    <property type="protein sequence ID" value="MPM12800.1"/>
    <property type="molecule type" value="Genomic_DNA"/>
</dbReference>
<reference evidence="1" key="1">
    <citation type="submission" date="2019-08" db="EMBL/GenBank/DDBJ databases">
        <authorList>
            <person name="Kucharzyk K."/>
            <person name="Murdoch R.W."/>
            <person name="Higgins S."/>
            <person name="Loffler F."/>
        </authorList>
    </citation>
    <scope>NUCLEOTIDE SEQUENCE</scope>
</reference>
<protein>
    <submittedName>
        <fullName evidence="1">Uncharacterized protein</fullName>
    </submittedName>
</protein>
<proteinExistence type="predicted"/>
<organism evidence="1">
    <name type="scientific">bioreactor metagenome</name>
    <dbReference type="NCBI Taxonomy" id="1076179"/>
    <lineage>
        <taxon>unclassified sequences</taxon>
        <taxon>metagenomes</taxon>
        <taxon>ecological metagenomes</taxon>
    </lineage>
</organism>
<gene>
    <name evidence="1" type="ORF">SDC9_59154</name>
</gene>
<evidence type="ECO:0000313" key="1">
    <source>
        <dbReference type="EMBL" id="MPM12800.1"/>
    </source>
</evidence>
<dbReference type="AlphaFoldDB" id="A0A644X9F8"/>